<organism evidence="1 2">
    <name type="scientific">Iocasia fonsfrigidae</name>
    <dbReference type="NCBI Taxonomy" id="2682810"/>
    <lineage>
        <taxon>Bacteria</taxon>
        <taxon>Bacillati</taxon>
        <taxon>Bacillota</taxon>
        <taxon>Clostridia</taxon>
        <taxon>Halanaerobiales</taxon>
        <taxon>Halanaerobiaceae</taxon>
        <taxon>Iocasia</taxon>
    </lineage>
</organism>
<dbReference type="AlphaFoldDB" id="A0A8A7KDB6"/>
<dbReference type="PANTHER" id="PTHR43861:SF6">
    <property type="entry name" value="METHYLTRANSFERASE TYPE 11"/>
    <property type="match status" value="1"/>
</dbReference>
<dbReference type="Gene3D" id="3.40.50.150">
    <property type="entry name" value="Vaccinia Virus protein VP39"/>
    <property type="match status" value="1"/>
</dbReference>
<gene>
    <name evidence="1" type="ORF">GM661_08960</name>
</gene>
<reference evidence="1" key="1">
    <citation type="submission" date="2019-12" db="EMBL/GenBank/DDBJ databases">
        <authorList>
            <person name="zhang j."/>
            <person name="sun C.M."/>
        </authorList>
    </citation>
    <scope>NUCLEOTIDE SEQUENCE</scope>
    <source>
        <strain evidence="1">NS-1</strain>
    </source>
</reference>
<dbReference type="InterPro" id="IPR029063">
    <property type="entry name" value="SAM-dependent_MTases_sf"/>
</dbReference>
<dbReference type="RefSeq" id="WP_230869674.1">
    <property type="nucleotide sequence ID" value="NZ_CP046640.1"/>
</dbReference>
<keyword evidence="1" id="KW-0808">Transferase</keyword>
<dbReference type="GO" id="GO:0032259">
    <property type="term" value="P:methylation"/>
    <property type="evidence" value="ECO:0007669"/>
    <property type="project" value="UniProtKB-KW"/>
</dbReference>
<name>A0A8A7KDB6_9FIRM</name>
<dbReference type="Proteomes" id="UP000665020">
    <property type="component" value="Chromosome"/>
</dbReference>
<protein>
    <submittedName>
        <fullName evidence="1">Methyltransferase domain-containing protein</fullName>
    </submittedName>
</protein>
<dbReference type="Pfam" id="PF13489">
    <property type="entry name" value="Methyltransf_23"/>
    <property type="match status" value="1"/>
</dbReference>
<evidence type="ECO:0000313" key="2">
    <source>
        <dbReference type="Proteomes" id="UP000665020"/>
    </source>
</evidence>
<dbReference type="KEGG" id="ifn:GM661_08960"/>
<evidence type="ECO:0000313" key="1">
    <source>
        <dbReference type="EMBL" id="QTL98095.1"/>
    </source>
</evidence>
<sequence>MDCKICNNKTLDILELESIYYYCPKCNLIFIDEISILDSIEEKSRYEEHENGHENQGYVRMFEIFIKQVIEPYISKTGLVLDFGCGPGPVLGALLKERDFTVDQYDPYFFPERVFEGKKYDLITSTEVFEHLKEPLQEMNKLYEHLKKDAYLAIMTSFHPGIDDFADWWYKRDPTHITFYNSNTFKEIARKYSLEIVFEDGDKYCLFKKR</sequence>
<dbReference type="GO" id="GO:0008168">
    <property type="term" value="F:methyltransferase activity"/>
    <property type="evidence" value="ECO:0007669"/>
    <property type="project" value="UniProtKB-KW"/>
</dbReference>
<dbReference type="PANTHER" id="PTHR43861">
    <property type="entry name" value="TRANS-ACONITATE 2-METHYLTRANSFERASE-RELATED"/>
    <property type="match status" value="1"/>
</dbReference>
<dbReference type="SUPFAM" id="SSF53335">
    <property type="entry name" value="S-adenosyl-L-methionine-dependent methyltransferases"/>
    <property type="match status" value="1"/>
</dbReference>
<keyword evidence="2" id="KW-1185">Reference proteome</keyword>
<accession>A0A8A7KDB6</accession>
<dbReference type="EMBL" id="CP046640">
    <property type="protein sequence ID" value="QTL98095.1"/>
    <property type="molecule type" value="Genomic_DNA"/>
</dbReference>
<proteinExistence type="predicted"/>
<keyword evidence="1" id="KW-0489">Methyltransferase</keyword>